<dbReference type="PANTHER" id="PTHR43461:SF1">
    <property type="entry name" value="TRANSMEMBRANE PROTEIN 256"/>
    <property type="match status" value="1"/>
</dbReference>
<keyword evidence="3 6" id="KW-0812">Transmembrane</keyword>
<dbReference type="Proteomes" id="UP001210231">
    <property type="component" value="Unassembled WGS sequence"/>
</dbReference>
<name>A0ABT4UKU3_9BACT</name>
<feature type="transmembrane region" description="Helical" evidence="6">
    <location>
        <begin position="108"/>
        <end position="129"/>
    </location>
</feature>
<proteinExistence type="inferred from homology"/>
<evidence type="ECO:0000256" key="6">
    <source>
        <dbReference type="SAM" id="Phobius"/>
    </source>
</evidence>
<comment type="subcellular location">
    <subcellularLocation>
        <location evidence="1">Membrane</location>
        <topology evidence="1">Multi-pass membrane protein</topology>
    </subcellularLocation>
</comment>
<accession>A0ABT4UKU3</accession>
<dbReference type="PANTHER" id="PTHR43461">
    <property type="entry name" value="TRANSMEMBRANE PROTEIN 256"/>
    <property type="match status" value="1"/>
</dbReference>
<protein>
    <submittedName>
        <fullName evidence="7">DUF423 domain-containing protein</fullName>
    </submittedName>
</protein>
<keyword evidence="5 6" id="KW-0472">Membrane</keyword>
<reference evidence="7 8" key="1">
    <citation type="submission" date="2022-12" db="EMBL/GenBank/DDBJ databases">
        <title>Chitinophagaceae gen. sp. nov., a new member of the family Chitinophagaceae, isolated from soil in a chemical factory.</title>
        <authorList>
            <person name="Ke Z."/>
        </authorList>
    </citation>
    <scope>NUCLEOTIDE SEQUENCE [LARGE SCALE GENOMIC DNA]</scope>
    <source>
        <strain evidence="7 8">LY-5</strain>
    </source>
</reference>
<feature type="transmembrane region" description="Helical" evidence="6">
    <location>
        <begin position="81"/>
        <end position="102"/>
    </location>
</feature>
<evidence type="ECO:0000256" key="3">
    <source>
        <dbReference type="ARBA" id="ARBA00022692"/>
    </source>
</evidence>
<sequence>MKTYLLIGSSLALLAVVLGAFGAHGILPKVAHIVLEPTRSQPMQVYKTGVEYQFYHALAIVLSALLFKFQPEKQFLTANFCFLLGTIIFSGSLYTITLGYAFNKPLTWLGAITPIGGLLFITGWIFFIIGCTKFKF</sequence>
<keyword evidence="8" id="KW-1185">Reference proteome</keyword>
<keyword evidence="4 6" id="KW-1133">Transmembrane helix</keyword>
<feature type="transmembrane region" description="Helical" evidence="6">
    <location>
        <begin position="52"/>
        <end position="69"/>
    </location>
</feature>
<dbReference type="Pfam" id="PF04241">
    <property type="entry name" value="DUF423"/>
    <property type="match status" value="1"/>
</dbReference>
<evidence type="ECO:0000313" key="8">
    <source>
        <dbReference type="Proteomes" id="UP001210231"/>
    </source>
</evidence>
<organism evidence="7 8">
    <name type="scientific">Polluticaenibacter yanchengensis</name>
    <dbReference type="NCBI Taxonomy" id="3014562"/>
    <lineage>
        <taxon>Bacteria</taxon>
        <taxon>Pseudomonadati</taxon>
        <taxon>Bacteroidota</taxon>
        <taxon>Chitinophagia</taxon>
        <taxon>Chitinophagales</taxon>
        <taxon>Chitinophagaceae</taxon>
        <taxon>Polluticaenibacter</taxon>
    </lineage>
</organism>
<evidence type="ECO:0000256" key="1">
    <source>
        <dbReference type="ARBA" id="ARBA00004141"/>
    </source>
</evidence>
<dbReference type="InterPro" id="IPR006696">
    <property type="entry name" value="DUF423"/>
</dbReference>
<comment type="caution">
    <text evidence="7">The sequence shown here is derived from an EMBL/GenBank/DDBJ whole genome shotgun (WGS) entry which is preliminary data.</text>
</comment>
<dbReference type="EMBL" id="JAQGEF010000013">
    <property type="protein sequence ID" value="MDA3615467.1"/>
    <property type="molecule type" value="Genomic_DNA"/>
</dbReference>
<evidence type="ECO:0000313" key="7">
    <source>
        <dbReference type="EMBL" id="MDA3615467.1"/>
    </source>
</evidence>
<evidence type="ECO:0000256" key="2">
    <source>
        <dbReference type="ARBA" id="ARBA00009694"/>
    </source>
</evidence>
<evidence type="ECO:0000256" key="4">
    <source>
        <dbReference type="ARBA" id="ARBA00022989"/>
    </source>
</evidence>
<evidence type="ECO:0000256" key="5">
    <source>
        <dbReference type="ARBA" id="ARBA00023136"/>
    </source>
</evidence>
<gene>
    <name evidence="7" type="ORF">O3P16_11660</name>
</gene>
<comment type="similarity">
    <text evidence="2">Belongs to the UPF0382 family.</text>
</comment>
<dbReference type="RefSeq" id="WP_407031793.1">
    <property type="nucleotide sequence ID" value="NZ_JAQGEF010000013.1"/>
</dbReference>